<evidence type="ECO:0000313" key="1">
    <source>
        <dbReference type="EMBL" id="SJN25019.1"/>
    </source>
</evidence>
<accession>A0A1R4IZ87</accession>
<reference evidence="1 2" key="1">
    <citation type="submission" date="2017-02" db="EMBL/GenBank/DDBJ databases">
        <authorList>
            <person name="Peterson S.W."/>
        </authorList>
    </citation>
    <scope>NUCLEOTIDE SEQUENCE [LARGE SCALE GENOMIC DNA]</scope>
    <source>
        <strain evidence="1 2">B Mb 05.01</strain>
    </source>
</reference>
<dbReference type="AlphaFoldDB" id="A0A1R4IZ87"/>
<protein>
    <submittedName>
        <fullName evidence="1">Uncharacterized protein</fullName>
    </submittedName>
</protein>
<name>A0A1R4IZ87_9MICO</name>
<sequence>MAKATVLAPEIVDFDPMVYDIMRETATELGGGYVWLSRNASTEAEREAAKAAQIALWQDVNSVSGRDLATIQAKTAEYRSRLRQLRATA</sequence>
<gene>
    <name evidence="1" type="ORF">FM104_04690</name>
</gene>
<dbReference type="EMBL" id="FUKO01000014">
    <property type="protein sequence ID" value="SJN25019.1"/>
    <property type="molecule type" value="Genomic_DNA"/>
</dbReference>
<dbReference type="Proteomes" id="UP000196320">
    <property type="component" value="Unassembled WGS sequence"/>
</dbReference>
<keyword evidence="2" id="KW-1185">Reference proteome</keyword>
<organism evidence="1 2">
    <name type="scientific">Microbacterium esteraromaticum</name>
    <dbReference type="NCBI Taxonomy" id="57043"/>
    <lineage>
        <taxon>Bacteria</taxon>
        <taxon>Bacillati</taxon>
        <taxon>Actinomycetota</taxon>
        <taxon>Actinomycetes</taxon>
        <taxon>Micrococcales</taxon>
        <taxon>Microbacteriaceae</taxon>
        <taxon>Microbacterium</taxon>
    </lineage>
</organism>
<evidence type="ECO:0000313" key="2">
    <source>
        <dbReference type="Proteomes" id="UP000196320"/>
    </source>
</evidence>
<dbReference type="RefSeq" id="WP_179206672.1">
    <property type="nucleotide sequence ID" value="NZ_FUKO01000014.1"/>
</dbReference>
<proteinExistence type="predicted"/>